<feature type="transmembrane region" description="Helical" evidence="7">
    <location>
        <begin position="267"/>
        <end position="291"/>
    </location>
</feature>
<dbReference type="PANTHER" id="PTHR40074:SF2">
    <property type="entry name" value="O-ACETYLTRANSFERASE WECH"/>
    <property type="match status" value="1"/>
</dbReference>
<name>A0A6M8HUX1_9PROT</name>
<evidence type="ECO:0000259" key="8">
    <source>
        <dbReference type="Pfam" id="PF01757"/>
    </source>
</evidence>
<evidence type="ECO:0000256" key="6">
    <source>
        <dbReference type="ARBA" id="ARBA00023136"/>
    </source>
</evidence>
<dbReference type="EMBL" id="CP053708">
    <property type="protein sequence ID" value="QKE92110.1"/>
    <property type="molecule type" value="Genomic_DNA"/>
</dbReference>
<evidence type="ECO:0000256" key="3">
    <source>
        <dbReference type="ARBA" id="ARBA00022475"/>
    </source>
</evidence>
<keyword evidence="9" id="KW-0808">Transferase</keyword>
<dbReference type="PANTHER" id="PTHR40074">
    <property type="entry name" value="O-ACETYLTRANSFERASE WECH"/>
    <property type="match status" value="1"/>
</dbReference>
<evidence type="ECO:0000256" key="7">
    <source>
        <dbReference type="SAM" id="Phobius"/>
    </source>
</evidence>
<gene>
    <name evidence="9" type="ORF">HN018_20560</name>
</gene>
<feature type="transmembrane region" description="Helical" evidence="7">
    <location>
        <begin position="136"/>
        <end position="154"/>
    </location>
</feature>
<dbReference type="GO" id="GO:0009246">
    <property type="term" value="P:enterobacterial common antigen biosynthetic process"/>
    <property type="evidence" value="ECO:0007669"/>
    <property type="project" value="TreeGrafter"/>
</dbReference>
<feature type="transmembrane region" description="Helical" evidence="7">
    <location>
        <begin position="159"/>
        <end position="177"/>
    </location>
</feature>
<protein>
    <submittedName>
        <fullName evidence="9">Acyltransferase</fullName>
    </submittedName>
</protein>
<feature type="transmembrane region" description="Helical" evidence="7">
    <location>
        <begin position="98"/>
        <end position="116"/>
    </location>
</feature>
<accession>A0A6M8HUX1</accession>
<organism evidence="9 10">
    <name type="scientific">Lichenicola cladoniae</name>
    <dbReference type="NCBI Taxonomy" id="1484109"/>
    <lineage>
        <taxon>Bacteria</taxon>
        <taxon>Pseudomonadati</taxon>
        <taxon>Pseudomonadota</taxon>
        <taxon>Alphaproteobacteria</taxon>
        <taxon>Acetobacterales</taxon>
        <taxon>Acetobacteraceae</taxon>
        <taxon>Lichenicola</taxon>
    </lineage>
</organism>
<feature type="transmembrane region" description="Helical" evidence="7">
    <location>
        <begin position="60"/>
        <end position="78"/>
    </location>
</feature>
<dbReference type="Pfam" id="PF01757">
    <property type="entry name" value="Acyl_transf_3"/>
    <property type="match status" value="1"/>
</dbReference>
<dbReference type="InterPro" id="IPR002656">
    <property type="entry name" value="Acyl_transf_3_dom"/>
</dbReference>
<keyword evidence="4 7" id="KW-0812">Transmembrane</keyword>
<evidence type="ECO:0000313" key="9">
    <source>
        <dbReference type="EMBL" id="QKE92110.1"/>
    </source>
</evidence>
<feature type="transmembrane region" description="Helical" evidence="7">
    <location>
        <begin position="303"/>
        <end position="323"/>
    </location>
</feature>
<dbReference type="GO" id="GO:0005886">
    <property type="term" value="C:plasma membrane"/>
    <property type="evidence" value="ECO:0007669"/>
    <property type="project" value="UniProtKB-SubCell"/>
</dbReference>
<dbReference type="Proteomes" id="UP000500767">
    <property type="component" value="Chromosome"/>
</dbReference>
<comment type="subcellular location">
    <subcellularLocation>
        <location evidence="1">Cell membrane</location>
        <topology evidence="1">Multi-pass membrane protein</topology>
    </subcellularLocation>
</comment>
<dbReference type="AlphaFoldDB" id="A0A6M8HUX1"/>
<reference evidence="9 10" key="1">
    <citation type="journal article" date="2014" name="World J. Microbiol. Biotechnol.">
        <title>Biodiversity and physiological characteristics of Antarctic and Arctic lichens-associated bacteria.</title>
        <authorList>
            <person name="Lee Y.M."/>
            <person name="Kim E.H."/>
            <person name="Lee H.K."/>
            <person name="Hong S.G."/>
        </authorList>
    </citation>
    <scope>NUCLEOTIDE SEQUENCE [LARGE SCALE GENOMIC DNA]</scope>
    <source>
        <strain evidence="9 10">PAMC 26569</strain>
    </source>
</reference>
<feature type="transmembrane region" description="Helical" evidence="7">
    <location>
        <begin position="183"/>
        <end position="202"/>
    </location>
</feature>
<keyword evidence="10" id="KW-1185">Reference proteome</keyword>
<evidence type="ECO:0000256" key="2">
    <source>
        <dbReference type="ARBA" id="ARBA00007400"/>
    </source>
</evidence>
<evidence type="ECO:0000256" key="4">
    <source>
        <dbReference type="ARBA" id="ARBA00022692"/>
    </source>
</evidence>
<keyword evidence="3" id="KW-1003">Cell membrane</keyword>
<keyword evidence="5 7" id="KW-1133">Transmembrane helix</keyword>
<feature type="transmembrane region" description="Helical" evidence="7">
    <location>
        <begin position="21"/>
        <end position="40"/>
    </location>
</feature>
<sequence length="350" mass="38730">MDREISRSVTATASTPSERQVWIDYARGIGVILVVFGHSLRGIVKSGVFSNLTLAGWMDYTVYAFHMPLFFFLAGLNVQHSLRRGNQAFLVNKVWTIAYPYFLWSVLQGCVIIMLAHDVNTPMTFTDLAKIWYQPIGQFWFLYAIMICHVLVVLLPSRLTLIGIAFAGFAIYQAVPIPTQLSMTLYDLPFYVAGLYGPAMLARWQPDRIRGWTVAALVWFAFALMVWAGGTLSGRDPVSLLSLPACITGIAGIVLVCKVLDQRGHRWLAGVGVMSMTIYVLHVIAGSGARVIMLKLHVVADPWLYLVVGTSAGVMIPVGIHLVMKRLHLLAMFGLAPPVKTRTTRMAVST</sequence>
<feature type="transmembrane region" description="Helical" evidence="7">
    <location>
        <begin position="240"/>
        <end position="260"/>
    </location>
</feature>
<evidence type="ECO:0000313" key="10">
    <source>
        <dbReference type="Proteomes" id="UP000500767"/>
    </source>
</evidence>
<keyword evidence="6 7" id="KW-0472">Membrane</keyword>
<proteinExistence type="inferred from homology"/>
<dbReference type="GO" id="GO:0016413">
    <property type="term" value="F:O-acetyltransferase activity"/>
    <property type="evidence" value="ECO:0007669"/>
    <property type="project" value="TreeGrafter"/>
</dbReference>
<dbReference type="KEGG" id="lck:HN018_20560"/>
<keyword evidence="9" id="KW-0012">Acyltransferase</keyword>
<feature type="transmembrane region" description="Helical" evidence="7">
    <location>
        <begin position="209"/>
        <end position="228"/>
    </location>
</feature>
<feature type="domain" description="Acyltransferase 3" evidence="8">
    <location>
        <begin position="21"/>
        <end position="320"/>
    </location>
</feature>
<comment type="similarity">
    <text evidence="2">Belongs to the acyltransferase 3 family.</text>
</comment>
<evidence type="ECO:0000256" key="1">
    <source>
        <dbReference type="ARBA" id="ARBA00004651"/>
    </source>
</evidence>
<evidence type="ECO:0000256" key="5">
    <source>
        <dbReference type="ARBA" id="ARBA00022989"/>
    </source>
</evidence>